<dbReference type="AlphaFoldDB" id="A0A060CEW3"/>
<name>A0A060CEW3_9CELL</name>
<evidence type="ECO:0000313" key="1">
    <source>
        <dbReference type="EMBL" id="AIA91291.1"/>
    </source>
</evidence>
<sequence>MAFEAYPSLAGDEPSLVTIPFADWRPAPWDTAHADARLTPELRAQITQFNIYVNAVDGGAASGSLVLDELRAVPGTPPAPVYADVPREHPDHDAIVWLHDQVLDLGDRNGRFHPDRAPKQSEAAAIFAAYDEKAAAPARTKRLAVIEALWRLAGASGTRRRRHAVPRRAGLGGDAV</sequence>
<protein>
    <submittedName>
        <fullName evidence="1">CAZy families CBM23|GH26 protein</fullName>
    </submittedName>
</protein>
<proteinExistence type="predicted"/>
<reference evidence="1" key="1">
    <citation type="journal article" date="2013" name="Environ. Microbiol.">
        <title>Seasonally variable intestinal metagenomes of the red palm weevil (Rhynchophorus ferrugineus).</title>
        <authorList>
            <person name="Jia S."/>
            <person name="Zhang X."/>
            <person name="Zhang G."/>
            <person name="Yin A."/>
            <person name="Zhang S."/>
            <person name="Li F."/>
            <person name="Wang L."/>
            <person name="Zhao D."/>
            <person name="Yun Q."/>
            <person name="Tala"/>
            <person name="Wang J."/>
            <person name="Sun G."/>
            <person name="Baabdullah M."/>
            <person name="Yu X."/>
            <person name="Hu S."/>
            <person name="Al-Mssallem I.S."/>
            <person name="Yu J."/>
        </authorList>
    </citation>
    <scope>NUCLEOTIDE SEQUENCE</scope>
</reference>
<organism evidence="1">
    <name type="scientific">uncultured Cellulomonas sp</name>
    <dbReference type="NCBI Taxonomy" id="189682"/>
    <lineage>
        <taxon>Bacteria</taxon>
        <taxon>Bacillati</taxon>
        <taxon>Actinomycetota</taxon>
        <taxon>Actinomycetes</taxon>
        <taxon>Micrococcales</taxon>
        <taxon>Cellulomonadaceae</taxon>
        <taxon>Cellulomonas</taxon>
        <taxon>environmental samples</taxon>
    </lineage>
</organism>
<accession>A0A060CEW3</accession>
<feature type="non-terminal residue" evidence="1">
    <location>
        <position position="176"/>
    </location>
</feature>
<dbReference type="EMBL" id="KF123979">
    <property type="protein sequence ID" value="AIA91291.1"/>
    <property type="molecule type" value="Genomic_DNA"/>
</dbReference>